<dbReference type="InterPro" id="IPR028036">
    <property type="entry name" value="DMAC1-like_dom"/>
</dbReference>
<feature type="transmembrane region" description="Helical" evidence="2">
    <location>
        <begin position="32"/>
        <end position="51"/>
    </location>
</feature>
<proteinExistence type="predicted"/>
<protein>
    <submittedName>
        <fullName evidence="5">Distal membrane-arm assembly complex protein 1</fullName>
    </submittedName>
</protein>
<keyword evidence="4" id="KW-1185">Reference proteome</keyword>
<dbReference type="CTD" id="90871"/>
<evidence type="ECO:0000313" key="5">
    <source>
        <dbReference type="RefSeq" id="XP_032818656.1"/>
    </source>
</evidence>
<keyword evidence="2" id="KW-1133">Transmembrane helix</keyword>
<dbReference type="KEGG" id="pmrn:116947246"/>
<reference evidence="5" key="1">
    <citation type="submission" date="2025-08" db="UniProtKB">
        <authorList>
            <consortium name="RefSeq"/>
        </authorList>
    </citation>
    <scope>IDENTIFICATION</scope>
    <source>
        <tissue evidence="5">Sperm</tissue>
    </source>
</reference>
<gene>
    <name evidence="5" type="primary">DMAC1</name>
</gene>
<evidence type="ECO:0000256" key="2">
    <source>
        <dbReference type="SAM" id="Phobius"/>
    </source>
</evidence>
<sequence>MSEPDAVSAETGRAAPRRSVDSPMRRMVKNCFACRIVSGTGLIAAGAYVYMFGRRAIKSSPVVGFGSITQLAFGCGLFAMGVVILVDPVDKMIITERPKSN</sequence>
<name>A0AAJ7TKR6_PETMA</name>
<accession>A0AAJ7TKR6</accession>
<keyword evidence="2" id="KW-0472">Membrane</keyword>
<evidence type="ECO:0000256" key="1">
    <source>
        <dbReference type="SAM" id="MobiDB-lite"/>
    </source>
</evidence>
<dbReference type="PANTHER" id="PTHR36469">
    <property type="entry name" value="DISTAL MEMBRANE-ARM ASSEMBLY COMPLEX PROTEIN 1"/>
    <property type="match status" value="1"/>
</dbReference>
<feature type="transmembrane region" description="Helical" evidence="2">
    <location>
        <begin position="71"/>
        <end position="89"/>
    </location>
</feature>
<keyword evidence="2" id="KW-0812">Transmembrane</keyword>
<feature type="domain" description="Distal membrane-arm assembly complex protein 1-like" evidence="3">
    <location>
        <begin position="30"/>
        <end position="76"/>
    </location>
</feature>
<dbReference type="InterPro" id="IPR053117">
    <property type="entry name" value="DMAC_Protein"/>
</dbReference>
<organism evidence="4 5">
    <name type="scientific">Petromyzon marinus</name>
    <name type="common">Sea lamprey</name>
    <dbReference type="NCBI Taxonomy" id="7757"/>
    <lineage>
        <taxon>Eukaryota</taxon>
        <taxon>Metazoa</taxon>
        <taxon>Chordata</taxon>
        <taxon>Craniata</taxon>
        <taxon>Vertebrata</taxon>
        <taxon>Cyclostomata</taxon>
        <taxon>Hyperoartia</taxon>
        <taxon>Petromyzontiformes</taxon>
        <taxon>Petromyzontidae</taxon>
        <taxon>Petromyzon</taxon>
    </lineage>
</organism>
<dbReference type="PANTHER" id="PTHR36469:SF1">
    <property type="entry name" value="DISTAL MEMBRANE-ARM ASSEMBLY COMPLEX PROTEIN 1"/>
    <property type="match status" value="1"/>
</dbReference>
<dbReference type="GeneID" id="116947246"/>
<feature type="region of interest" description="Disordered" evidence="1">
    <location>
        <begin position="1"/>
        <end position="21"/>
    </location>
</feature>
<dbReference type="Pfam" id="PF15055">
    <property type="entry name" value="DMAC1_Dmo2"/>
    <property type="match status" value="1"/>
</dbReference>
<dbReference type="RefSeq" id="XP_032818656.1">
    <property type="nucleotide sequence ID" value="XM_032962765.1"/>
</dbReference>
<evidence type="ECO:0000259" key="3">
    <source>
        <dbReference type="Pfam" id="PF15055"/>
    </source>
</evidence>
<dbReference type="AlphaFoldDB" id="A0AAJ7TKR6"/>
<dbReference type="Proteomes" id="UP001318040">
    <property type="component" value="Chromosome 29"/>
</dbReference>
<evidence type="ECO:0000313" key="4">
    <source>
        <dbReference type="Proteomes" id="UP001318040"/>
    </source>
</evidence>